<organism evidence="2 3">
    <name type="scientific">Levilinea saccharolytica</name>
    <dbReference type="NCBI Taxonomy" id="229921"/>
    <lineage>
        <taxon>Bacteria</taxon>
        <taxon>Bacillati</taxon>
        <taxon>Chloroflexota</taxon>
        <taxon>Anaerolineae</taxon>
        <taxon>Anaerolineales</taxon>
        <taxon>Anaerolineaceae</taxon>
        <taxon>Levilinea</taxon>
    </lineage>
</organism>
<dbReference type="SUPFAM" id="SSF52242">
    <property type="entry name" value="Cobalamin (vitamin B12)-binding domain"/>
    <property type="match status" value="1"/>
</dbReference>
<dbReference type="OrthoDB" id="9782063at2"/>
<name>A0A0P6XID5_9CHLR</name>
<gene>
    <name evidence="2" type="ORF">ADN01_08735</name>
</gene>
<dbReference type="InterPro" id="IPR006158">
    <property type="entry name" value="Cobalamin-bd"/>
</dbReference>
<protein>
    <submittedName>
        <fullName evidence="2">Cobalamin-binding protein</fullName>
    </submittedName>
</protein>
<keyword evidence="3" id="KW-1185">Reference proteome</keyword>
<dbReference type="GO" id="GO:0046872">
    <property type="term" value="F:metal ion binding"/>
    <property type="evidence" value="ECO:0007669"/>
    <property type="project" value="InterPro"/>
</dbReference>
<proteinExistence type="predicted"/>
<dbReference type="PATRIC" id="fig|229921.5.peg.1960"/>
<dbReference type="Proteomes" id="UP000050501">
    <property type="component" value="Unassembled WGS sequence"/>
</dbReference>
<feature type="domain" description="B12-binding" evidence="1">
    <location>
        <begin position="1"/>
        <end position="128"/>
    </location>
</feature>
<comment type="caution">
    <text evidence="2">The sequence shown here is derived from an EMBL/GenBank/DDBJ whole genome shotgun (WGS) entry which is preliminary data.</text>
</comment>
<reference evidence="2 3" key="1">
    <citation type="submission" date="2015-07" db="EMBL/GenBank/DDBJ databases">
        <title>Genome sequence of Levilinea saccharolytica DSM 16555.</title>
        <authorList>
            <person name="Hemp J."/>
            <person name="Ward L.M."/>
            <person name="Pace L.A."/>
            <person name="Fischer W.W."/>
        </authorList>
    </citation>
    <scope>NUCLEOTIDE SEQUENCE [LARGE SCALE GENOMIC DNA]</scope>
    <source>
        <strain evidence="2 3">KIBI-1</strain>
    </source>
</reference>
<dbReference type="Gene3D" id="3.40.50.280">
    <property type="entry name" value="Cobalamin-binding domain"/>
    <property type="match status" value="1"/>
</dbReference>
<dbReference type="AlphaFoldDB" id="A0A0P6XID5"/>
<evidence type="ECO:0000313" key="2">
    <source>
        <dbReference type="EMBL" id="KPL82985.1"/>
    </source>
</evidence>
<dbReference type="PROSITE" id="PS51332">
    <property type="entry name" value="B12_BINDING"/>
    <property type="match status" value="1"/>
</dbReference>
<dbReference type="GO" id="GO:0031419">
    <property type="term" value="F:cobalamin binding"/>
    <property type="evidence" value="ECO:0007669"/>
    <property type="project" value="InterPro"/>
</dbReference>
<dbReference type="STRING" id="229921.ADN01_08735"/>
<dbReference type="InterPro" id="IPR036724">
    <property type="entry name" value="Cobalamin-bd_sf"/>
</dbReference>
<evidence type="ECO:0000313" key="3">
    <source>
        <dbReference type="Proteomes" id="UP000050501"/>
    </source>
</evidence>
<accession>A0A0P6XID5</accession>
<sequence>MKTVLLAPLDPVHDNAVKLLKRRLDEAGYQALTMPPGTTVEEVVEKALAVHPAAILVSRTLGYKVAETLGQLVDLAEASGLRETTRLGVGGMAITKETGAELGFDGTFVGALNIKEVIAFIEGRQGVLEEDHSAQVQRPKPDVVAGHTYAWKDRKIEALLDTITDQILDWTKGKTSDGIQRALIRTEMLEAGVAHRASPQSPVRQRLLEKYLSFCDAEIQAAYQEGKLPSGVRPLDQAEIDRLPERLAGGHFEFQPLRHVGDKPLFFAQYGTGCPVMDVVHIKTTEAWGADGVLHFDPSWGAQREGLLQGHLTHEHDGTILTLENLSFIRQHMEAPTLWNVRGHRGLNTPETQVLAHAAGADLLKINIPYGGTAGGTDPERLTVDGVFALRLAAQYGLPFDIPGNDELSGVPPHKTFAGLLIMMMLGLKLGARPIPKPLLCYSPHMTIYGHMDDNMVDMNVAKLAVWQEIVDTPVWPGEPVGFMTHTPDRVQSAVTTANHAALAASMGVSAMTFASSDEAYSKGPISVPARVDTLRAVRESLRFLGSAHFQPTPAAQRMQAQLHLGITAVLEKIAQRGDFVASIYEGLLGDQEDGLYPGRTGRGTVRAE</sequence>
<dbReference type="EMBL" id="LGCM01000033">
    <property type="protein sequence ID" value="KPL82985.1"/>
    <property type="molecule type" value="Genomic_DNA"/>
</dbReference>
<dbReference type="RefSeq" id="WP_062418230.1">
    <property type="nucleotide sequence ID" value="NZ_DF967974.1"/>
</dbReference>
<evidence type="ECO:0000259" key="1">
    <source>
        <dbReference type="PROSITE" id="PS51332"/>
    </source>
</evidence>